<name>A0ABD0YSW3_9HEMI</name>
<dbReference type="EMBL" id="JBFDAA010000014">
    <property type="protein sequence ID" value="KAL1122279.1"/>
    <property type="molecule type" value="Genomic_DNA"/>
</dbReference>
<keyword evidence="4" id="KW-1185">Reference proteome</keyword>
<dbReference type="SUPFAM" id="SSF50985">
    <property type="entry name" value="RCC1/BLIP-II"/>
    <property type="match status" value="1"/>
</dbReference>
<dbReference type="Proteomes" id="UP001558652">
    <property type="component" value="Unassembled WGS sequence"/>
</dbReference>
<keyword evidence="1" id="KW-0677">Repeat</keyword>
<dbReference type="PROSITE" id="PS50012">
    <property type="entry name" value="RCC1_3"/>
    <property type="match status" value="2"/>
</dbReference>
<feature type="repeat" description="RCC1" evidence="2">
    <location>
        <begin position="13"/>
        <end position="64"/>
    </location>
</feature>
<organism evidence="3 4">
    <name type="scientific">Ranatra chinensis</name>
    <dbReference type="NCBI Taxonomy" id="642074"/>
    <lineage>
        <taxon>Eukaryota</taxon>
        <taxon>Metazoa</taxon>
        <taxon>Ecdysozoa</taxon>
        <taxon>Arthropoda</taxon>
        <taxon>Hexapoda</taxon>
        <taxon>Insecta</taxon>
        <taxon>Pterygota</taxon>
        <taxon>Neoptera</taxon>
        <taxon>Paraneoptera</taxon>
        <taxon>Hemiptera</taxon>
        <taxon>Heteroptera</taxon>
        <taxon>Panheteroptera</taxon>
        <taxon>Nepomorpha</taxon>
        <taxon>Nepidae</taxon>
        <taxon>Ranatrinae</taxon>
        <taxon>Ranatra</taxon>
    </lineage>
</organism>
<dbReference type="InterPro" id="IPR000408">
    <property type="entry name" value="Reg_chr_condens"/>
</dbReference>
<dbReference type="Gene3D" id="2.130.10.30">
    <property type="entry name" value="Regulator of chromosome condensation 1/beta-lactamase-inhibitor protein II"/>
    <property type="match status" value="1"/>
</dbReference>
<reference evidence="3 4" key="1">
    <citation type="submission" date="2024-07" db="EMBL/GenBank/DDBJ databases">
        <title>Chromosome-level genome assembly of the water stick insect Ranatra chinensis (Heteroptera: Nepidae).</title>
        <authorList>
            <person name="Liu X."/>
        </authorList>
    </citation>
    <scope>NUCLEOTIDE SEQUENCE [LARGE SCALE GENOMIC DNA]</scope>
    <source>
        <strain evidence="3">Cailab_2021Rc</strain>
        <tissue evidence="3">Muscle</tissue>
    </source>
</reference>
<feature type="repeat" description="RCC1" evidence="2">
    <location>
        <begin position="65"/>
        <end position="118"/>
    </location>
</feature>
<sequence>MDEFHSVFVSNRGKVWSCGHGQGGRLGTGSDKPALTPVPVSLPNHYICVKAEVAVNHTLLLLSTGKVLSFGLNTHHQLGIIPYIKFTCRPEMIYMEPFDGIIKGMCAAKYHSVFYTTNAVYTCGTNAGQLGHKEIHNTSFITVPKKVTYYSRTFFFSYFFFSRGNSVDKILKV</sequence>
<dbReference type="InterPro" id="IPR051625">
    <property type="entry name" value="Signaling_Regulatory_Domain"/>
</dbReference>
<accession>A0ABD0YSW3</accession>
<protein>
    <submittedName>
        <fullName evidence="3">Uncharacterized protein</fullName>
    </submittedName>
</protein>
<dbReference type="PANTHER" id="PTHR22872:SF2">
    <property type="entry name" value="INHIBITOR OF BRUTON TYROSINE KINASE"/>
    <property type="match status" value="1"/>
</dbReference>
<evidence type="ECO:0000313" key="4">
    <source>
        <dbReference type="Proteomes" id="UP001558652"/>
    </source>
</evidence>
<gene>
    <name evidence="3" type="ORF">AAG570_003684</name>
</gene>
<evidence type="ECO:0000256" key="1">
    <source>
        <dbReference type="ARBA" id="ARBA00022737"/>
    </source>
</evidence>
<evidence type="ECO:0000256" key="2">
    <source>
        <dbReference type="PROSITE-ProRule" id="PRU00235"/>
    </source>
</evidence>
<comment type="caution">
    <text evidence="3">The sequence shown here is derived from an EMBL/GenBank/DDBJ whole genome shotgun (WGS) entry which is preliminary data.</text>
</comment>
<dbReference type="PANTHER" id="PTHR22872">
    <property type="entry name" value="BTK-BINDING PROTEIN-RELATED"/>
    <property type="match status" value="1"/>
</dbReference>
<dbReference type="Pfam" id="PF00415">
    <property type="entry name" value="RCC1"/>
    <property type="match status" value="1"/>
</dbReference>
<dbReference type="AlphaFoldDB" id="A0ABD0YSW3"/>
<proteinExistence type="predicted"/>
<evidence type="ECO:0000313" key="3">
    <source>
        <dbReference type="EMBL" id="KAL1122279.1"/>
    </source>
</evidence>
<dbReference type="InterPro" id="IPR009091">
    <property type="entry name" value="RCC1/BLIP-II"/>
</dbReference>